<gene>
    <name evidence="3" type="ORF">A4X06_0g8188</name>
</gene>
<sequence length="136" mass="15750">MPTFSSSSHRRYSKRCFGDDSGSVRQPTNDTKRGATEFERGILEIAKELVEGRAEDRKKLEEEHSRRQGMQRIKALKVELLSEREARRNAEYAKVKAMSVELLKERKEKEQAQDKVKALSQDLEQIRKTVVSRSGR</sequence>
<evidence type="ECO:0000256" key="2">
    <source>
        <dbReference type="SAM" id="MobiDB-lite"/>
    </source>
</evidence>
<accession>A0A8X7MKG3</accession>
<protein>
    <submittedName>
        <fullName evidence="3">Uncharacterized protein</fullName>
    </submittedName>
</protein>
<evidence type="ECO:0000313" key="4">
    <source>
        <dbReference type="Proteomes" id="UP000077684"/>
    </source>
</evidence>
<reference evidence="3" key="1">
    <citation type="submission" date="2016-04" db="EMBL/GenBank/DDBJ databases">
        <authorList>
            <person name="Nguyen H.D."/>
            <person name="Samba Siva P."/>
            <person name="Cullis J."/>
            <person name="Levesque C.A."/>
            <person name="Hambleton S."/>
        </authorList>
    </citation>
    <scope>NUCLEOTIDE SEQUENCE</scope>
    <source>
        <strain evidence="3">DAOMC 236426</strain>
    </source>
</reference>
<dbReference type="Proteomes" id="UP000077684">
    <property type="component" value="Unassembled WGS sequence"/>
</dbReference>
<reference evidence="3" key="2">
    <citation type="journal article" date="2019" name="IMA Fungus">
        <title>Genome sequencing and comparison of five Tilletia species to identify candidate genes for the detection of regulated species infecting wheat.</title>
        <authorList>
            <person name="Nguyen H.D.T."/>
            <person name="Sultana T."/>
            <person name="Kesanakurti P."/>
            <person name="Hambleton S."/>
        </authorList>
    </citation>
    <scope>NUCLEOTIDE SEQUENCE</scope>
    <source>
        <strain evidence="3">DAOMC 236426</strain>
    </source>
</reference>
<comment type="caution">
    <text evidence="3">The sequence shown here is derived from an EMBL/GenBank/DDBJ whole genome shotgun (WGS) entry which is preliminary data.</text>
</comment>
<keyword evidence="1" id="KW-0175">Coiled coil</keyword>
<evidence type="ECO:0000256" key="1">
    <source>
        <dbReference type="SAM" id="Coils"/>
    </source>
</evidence>
<organism evidence="3 4">
    <name type="scientific">Tilletia controversa</name>
    <name type="common">dwarf bunt fungus</name>
    <dbReference type="NCBI Taxonomy" id="13291"/>
    <lineage>
        <taxon>Eukaryota</taxon>
        <taxon>Fungi</taxon>
        <taxon>Dikarya</taxon>
        <taxon>Basidiomycota</taxon>
        <taxon>Ustilaginomycotina</taxon>
        <taxon>Exobasidiomycetes</taxon>
        <taxon>Tilletiales</taxon>
        <taxon>Tilletiaceae</taxon>
        <taxon>Tilletia</taxon>
    </lineage>
</organism>
<evidence type="ECO:0000313" key="3">
    <source>
        <dbReference type="EMBL" id="KAE8239581.1"/>
    </source>
</evidence>
<dbReference type="AlphaFoldDB" id="A0A8X7MKG3"/>
<name>A0A8X7MKG3_9BASI</name>
<proteinExistence type="predicted"/>
<feature type="coiled-coil region" evidence="1">
    <location>
        <begin position="95"/>
        <end position="129"/>
    </location>
</feature>
<keyword evidence="4" id="KW-1185">Reference proteome</keyword>
<dbReference type="EMBL" id="LWDE02001685">
    <property type="protein sequence ID" value="KAE8239581.1"/>
    <property type="molecule type" value="Genomic_DNA"/>
</dbReference>
<feature type="region of interest" description="Disordered" evidence="2">
    <location>
        <begin position="1"/>
        <end position="35"/>
    </location>
</feature>